<dbReference type="RefSeq" id="WP_155473600.1">
    <property type="nucleotide sequence ID" value="NZ_BMKG01000055.1"/>
</dbReference>
<keyword evidence="4" id="KW-1185">Reference proteome</keyword>
<dbReference type="EMBL" id="WNKZ01000168">
    <property type="protein sequence ID" value="MTV56382.1"/>
    <property type="molecule type" value="Genomic_DNA"/>
</dbReference>
<evidence type="ECO:0000313" key="3">
    <source>
        <dbReference type="Proteomes" id="UP000430634"/>
    </source>
</evidence>
<protein>
    <submittedName>
        <fullName evidence="2">Uncharacterized protein</fullName>
    </submittedName>
</protein>
<accession>A0A6I3T7N6</accession>
<comment type="caution">
    <text evidence="2">The sequence shown here is derived from an EMBL/GenBank/DDBJ whole genome shotgun (WGS) entry which is preliminary data.</text>
</comment>
<proteinExistence type="predicted"/>
<reference evidence="4" key="2">
    <citation type="journal article" date="2019" name="Int. J. Syst. Evol. Microbiol.">
        <title>The Global Catalogue of Microorganisms (GCM) 10K type strain sequencing project: providing services to taxonomists for standard genome sequencing and annotation.</title>
        <authorList>
            <consortium name="The Broad Institute Genomics Platform"/>
            <consortium name="The Broad Institute Genome Sequencing Center for Infectious Disease"/>
            <person name="Wu L."/>
            <person name="Ma J."/>
        </authorList>
    </citation>
    <scope>NUCLEOTIDE SEQUENCE [LARGE SCALE GENOMIC DNA]</scope>
    <source>
        <strain evidence="4">CGMCC 1.15931</strain>
    </source>
</reference>
<evidence type="ECO:0000313" key="2">
    <source>
        <dbReference type="EMBL" id="MTV56382.1"/>
    </source>
</evidence>
<name>A0A6I3T7N6_9BURK</name>
<reference evidence="1" key="1">
    <citation type="journal article" date="2014" name="Int. J. Syst. Evol. Microbiol.">
        <title>Complete genome of a new Firmicutes species belonging to the dominant human colonic microbiota ('Ruminococcus bicirculans') reveals two chromosomes and a selective capacity to utilize plant glucans.</title>
        <authorList>
            <consortium name="NISC Comparative Sequencing Program"/>
            <person name="Wegmann U."/>
            <person name="Louis P."/>
            <person name="Goesmann A."/>
            <person name="Henrissat B."/>
            <person name="Duncan S.H."/>
            <person name="Flint H.J."/>
        </authorList>
    </citation>
    <scope>NUCLEOTIDE SEQUENCE</scope>
    <source>
        <strain evidence="1">CGMCC 1.15931</strain>
    </source>
</reference>
<evidence type="ECO:0000313" key="4">
    <source>
        <dbReference type="Proteomes" id="UP000622638"/>
    </source>
</evidence>
<dbReference type="Proteomes" id="UP000622638">
    <property type="component" value="Unassembled WGS sequence"/>
</dbReference>
<sequence length="97" mass="9011">MNQESVAIENMFAEGSMTARPVPQPEGGAGVATDATAAVTTATIAAAGAGLIAAGGTGLAGRVAAIASEEVTGAISATTAPAALMVLVGLAIDGASG</sequence>
<reference evidence="2 3" key="3">
    <citation type="submission" date="2019-11" db="EMBL/GenBank/DDBJ databases">
        <title>Type strains purchased from KCTC, JCM and DSMZ.</title>
        <authorList>
            <person name="Lu H."/>
        </authorList>
    </citation>
    <scope>NUCLEOTIDE SEQUENCE [LARGE SCALE GENOMIC DNA]</scope>
    <source>
        <strain evidence="2 3">KCTC 52429</strain>
    </source>
</reference>
<dbReference type="EMBL" id="BMKG01000055">
    <property type="protein sequence ID" value="GGC25534.1"/>
    <property type="molecule type" value="Genomic_DNA"/>
</dbReference>
<reference evidence="1" key="4">
    <citation type="submission" date="2024-05" db="EMBL/GenBank/DDBJ databases">
        <authorList>
            <person name="Sun Q."/>
            <person name="Zhou Y."/>
        </authorList>
    </citation>
    <scope>NUCLEOTIDE SEQUENCE</scope>
    <source>
        <strain evidence="1">CGMCC 1.15931</strain>
    </source>
</reference>
<evidence type="ECO:0000313" key="1">
    <source>
        <dbReference type="EMBL" id="GGC25534.1"/>
    </source>
</evidence>
<gene>
    <name evidence="1" type="ORF">GCM10011572_53650</name>
    <name evidence="2" type="ORF">GM672_27050</name>
</gene>
<dbReference type="Proteomes" id="UP000430634">
    <property type="component" value="Unassembled WGS sequence"/>
</dbReference>
<dbReference type="AlphaFoldDB" id="A0A6I3T7N6"/>
<organism evidence="2 3">
    <name type="scientific">Pseudoduganella buxea</name>
    <dbReference type="NCBI Taxonomy" id="1949069"/>
    <lineage>
        <taxon>Bacteria</taxon>
        <taxon>Pseudomonadati</taxon>
        <taxon>Pseudomonadota</taxon>
        <taxon>Betaproteobacteria</taxon>
        <taxon>Burkholderiales</taxon>
        <taxon>Oxalobacteraceae</taxon>
        <taxon>Telluria group</taxon>
        <taxon>Pseudoduganella</taxon>
    </lineage>
</organism>